<gene>
    <name evidence="2" type="ORF">E2C01_082782</name>
</gene>
<dbReference type="EMBL" id="VSRR010075978">
    <property type="protein sequence ID" value="MPC87902.1"/>
    <property type="molecule type" value="Genomic_DNA"/>
</dbReference>
<dbReference type="OrthoDB" id="6077919at2759"/>
<feature type="compositionally biased region" description="Acidic residues" evidence="1">
    <location>
        <begin position="7"/>
        <end position="22"/>
    </location>
</feature>
<comment type="caution">
    <text evidence="2">The sequence shown here is derived from an EMBL/GenBank/DDBJ whole genome shotgun (WGS) entry which is preliminary data.</text>
</comment>
<dbReference type="Proteomes" id="UP000324222">
    <property type="component" value="Unassembled WGS sequence"/>
</dbReference>
<dbReference type="AlphaFoldDB" id="A0A5B7IVG8"/>
<evidence type="ECO:0000313" key="3">
    <source>
        <dbReference type="Proteomes" id="UP000324222"/>
    </source>
</evidence>
<name>A0A5B7IVG8_PORTR</name>
<accession>A0A5B7IVG8</accession>
<organism evidence="2 3">
    <name type="scientific">Portunus trituberculatus</name>
    <name type="common">Swimming crab</name>
    <name type="synonym">Neptunus trituberculatus</name>
    <dbReference type="NCBI Taxonomy" id="210409"/>
    <lineage>
        <taxon>Eukaryota</taxon>
        <taxon>Metazoa</taxon>
        <taxon>Ecdysozoa</taxon>
        <taxon>Arthropoda</taxon>
        <taxon>Crustacea</taxon>
        <taxon>Multicrustacea</taxon>
        <taxon>Malacostraca</taxon>
        <taxon>Eumalacostraca</taxon>
        <taxon>Eucarida</taxon>
        <taxon>Decapoda</taxon>
        <taxon>Pleocyemata</taxon>
        <taxon>Brachyura</taxon>
        <taxon>Eubrachyura</taxon>
        <taxon>Portunoidea</taxon>
        <taxon>Portunidae</taxon>
        <taxon>Portuninae</taxon>
        <taxon>Portunus</taxon>
    </lineage>
</organism>
<evidence type="ECO:0000313" key="2">
    <source>
        <dbReference type="EMBL" id="MPC87902.1"/>
    </source>
</evidence>
<proteinExistence type="predicted"/>
<protein>
    <submittedName>
        <fullName evidence="2">Uncharacterized protein</fullName>
    </submittedName>
</protein>
<sequence>MLGETIELTEEEEEEEEGEDVMEFPPIKKDSTSQRKPGRRSQPRVFSEERGIPCQECGKEFRSVL</sequence>
<evidence type="ECO:0000256" key="1">
    <source>
        <dbReference type="SAM" id="MobiDB-lite"/>
    </source>
</evidence>
<keyword evidence="3" id="KW-1185">Reference proteome</keyword>
<feature type="region of interest" description="Disordered" evidence="1">
    <location>
        <begin position="1"/>
        <end position="52"/>
    </location>
</feature>
<reference evidence="2 3" key="1">
    <citation type="submission" date="2019-05" db="EMBL/GenBank/DDBJ databases">
        <title>Another draft genome of Portunus trituberculatus and its Hox gene families provides insights of decapod evolution.</title>
        <authorList>
            <person name="Jeong J.-H."/>
            <person name="Song I."/>
            <person name="Kim S."/>
            <person name="Choi T."/>
            <person name="Kim D."/>
            <person name="Ryu S."/>
            <person name="Kim W."/>
        </authorList>
    </citation>
    <scope>NUCLEOTIDE SEQUENCE [LARGE SCALE GENOMIC DNA]</scope>
    <source>
        <tissue evidence="2">Muscle</tissue>
    </source>
</reference>